<organism evidence="2 3">
    <name type="scientific">Sphingobium indicum BiD32</name>
    <dbReference type="NCBI Taxonomy" id="1301087"/>
    <lineage>
        <taxon>Bacteria</taxon>
        <taxon>Pseudomonadati</taxon>
        <taxon>Pseudomonadota</taxon>
        <taxon>Alphaproteobacteria</taxon>
        <taxon>Sphingomonadales</taxon>
        <taxon>Sphingomonadaceae</taxon>
        <taxon>Sphingobium</taxon>
    </lineage>
</organism>
<keyword evidence="3" id="KW-1185">Reference proteome</keyword>
<dbReference type="Proteomes" id="UP000013201">
    <property type="component" value="Unassembled WGS sequence"/>
</dbReference>
<evidence type="ECO:0000256" key="1">
    <source>
        <dbReference type="SAM" id="MobiDB-lite"/>
    </source>
</evidence>
<name>N1MWY1_9SPHN</name>
<reference evidence="2 3" key="1">
    <citation type="submission" date="2013-03" db="EMBL/GenBank/DDBJ databases">
        <authorList>
            <person name="Le V."/>
        </authorList>
    </citation>
    <scope>NUCLEOTIDE SEQUENCE [LARGE SCALE GENOMIC DNA]</scope>
    <source>
        <strain evidence="2 3">BiD32</strain>
    </source>
</reference>
<gene>
    <name evidence="2" type="ORF">EBBID32_44330</name>
</gene>
<dbReference type="EMBL" id="CAVK010000247">
    <property type="protein sequence ID" value="CCW20062.1"/>
    <property type="molecule type" value="Genomic_DNA"/>
</dbReference>
<sequence length="40" mass="4267">MFEQPDHGRTIGPGGVGPGLTMAVRKSDRDIPCPKMAKKS</sequence>
<accession>N1MWY1</accession>
<feature type="region of interest" description="Disordered" evidence="1">
    <location>
        <begin position="1"/>
        <end position="40"/>
    </location>
</feature>
<comment type="caution">
    <text evidence="2">The sequence shown here is derived from an EMBL/GenBank/DDBJ whole genome shotgun (WGS) entry which is preliminary data.</text>
</comment>
<protein>
    <submittedName>
        <fullName evidence="2">Uncharacterized protein</fullName>
    </submittedName>
</protein>
<proteinExistence type="predicted"/>
<evidence type="ECO:0000313" key="3">
    <source>
        <dbReference type="Proteomes" id="UP000013201"/>
    </source>
</evidence>
<evidence type="ECO:0000313" key="2">
    <source>
        <dbReference type="EMBL" id="CCW20062.1"/>
    </source>
</evidence>
<reference evidence="3" key="2">
    <citation type="submission" date="2013-04" db="EMBL/GenBank/DDBJ databases">
        <title>Bisphenol A degrading Sphingobium sp. strain BiD32.</title>
        <authorList>
            <person name="Nielsen J.L."/>
            <person name="Zhou N.A."/>
            <person name="Kjeldal H."/>
        </authorList>
    </citation>
    <scope>NUCLEOTIDE SEQUENCE [LARGE SCALE GENOMIC DNA]</scope>
    <source>
        <strain evidence="3">BiD32</strain>
    </source>
</reference>
<dbReference type="AlphaFoldDB" id="N1MWY1"/>